<protein>
    <recommendedName>
        <fullName evidence="5">Transcription factor CBF/NF-Y/archaeal histone domain-containing protein</fullName>
    </recommendedName>
</protein>
<reference evidence="7" key="1">
    <citation type="journal article" date="2019" name="Nat. Commun.">
        <title>The genome of broomcorn millet.</title>
        <authorList>
            <person name="Zou C."/>
            <person name="Miki D."/>
            <person name="Li D."/>
            <person name="Tang Q."/>
            <person name="Xiao L."/>
            <person name="Rajput S."/>
            <person name="Deng P."/>
            <person name="Jia W."/>
            <person name="Huang R."/>
            <person name="Zhang M."/>
            <person name="Sun Y."/>
            <person name="Hu J."/>
            <person name="Fu X."/>
            <person name="Schnable P.S."/>
            <person name="Li F."/>
            <person name="Zhang H."/>
            <person name="Feng B."/>
            <person name="Zhu X."/>
            <person name="Liu R."/>
            <person name="Schnable J.C."/>
            <person name="Zhu J.-K."/>
            <person name="Zhang H."/>
        </authorList>
    </citation>
    <scope>NUCLEOTIDE SEQUENCE [LARGE SCALE GENOMIC DNA]</scope>
</reference>
<comment type="caution">
    <text evidence="6">The sequence shown here is derived from an EMBL/GenBank/DDBJ whole genome shotgun (WGS) entry which is preliminary data.</text>
</comment>
<keyword evidence="2" id="KW-0805">Transcription regulation</keyword>
<dbReference type="AlphaFoldDB" id="A0A3L6RHS2"/>
<dbReference type="GO" id="GO:0001228">
    <property type="term" value="F:DNA-binding transcription activator activity, RNA polymerase II-specific"/>
    <property type="evidence" value="ECO:0007669"/>
    <property type="project" value="InterPro"/>
</dbReference>
<dbReference type="Pfam" id="PF00808">
    <property type="entry name" value="CBFD_NFYB_HMF"/>
    <property type="match status" value="1"/>
</dbReference>
<organism evidence="6 7">
    <name type="scientific">Panicum miliaceum</name>
    <name type="common">Proso millet</name>
    <name type="synonym">Broomcorn millet</name>
    <dbReference type="NCBI Taxonomy" id="4540"/>
    <lineage>
        <taxon>Eukaryota</taxon>
        <taxon>Viridiplantae</taxon>
        <taxon>Streptophyta</taxon>
        <taxon>Embryophyta</taxon>
        <taxon>Tracheophyta</taxon>
        <taxon>Spermatophyta</taxon>
        <taxon>Magnoliopsida</taxon>
        <taxon>Liliopsida</taxon>
        <taxon>Poales</taxon>
        <taxon>Poaceae</taxon>
        <taxon>PACMAD clade</taxon>
        <taxon>Panicoideae</taxon>
        <taxon>Panicodae</taxon>
        <taxon>Paniceae</taxon>
        <taxon>Panicinae</taxon>
        <taxon>Panicum</taxon>
        <taxon>Panicum sect. Panicum</taxon>
    </lineage>
</organism>
<dbReference type="GO" id="GO:0016602">
    <property type="term" value="C:CCAAT-binding factor complex"/>
    <property type="evidence" value="ECO:0007669"/>
    <property type="project" value="InterPro"/>
</dbReference>
<dbReference type="Proteomes" id="UP000275267">
    <property type="component" value="Unassembled WGS sequence"/>
</dbReference>
<evidence type="ECO:0000256" key="2">
    <source>
        <dbReference type="ARBA" id="ARBA00023015"/>
    </source>
</evidence>
<dbReference type="GO" id="GO:0000978">
    <property type="term" value="F:RNA polymerase II cis-regulatory region sequence-specific DNA binding"/>
    <property type="evidence" value="ECO:0007669"/>
    <property type="project" value="TreeGrafter"/>
</dbReference>
<evidence type="ECO:0000313" key="6">
    <source>
        <dbReference type="EMBL" id="RLN03632.1"/>
    </source>
</evidence>
<keyword evidence="7" id="KW-1185">Reference proteome</keyword>
<accession>A0A3L6RHS2</accession>
<dbReference type="InterPro" id="IPR027113">
    <property type="entry name" value="Transc_fact_NFYB/HAP3"/>
</dbReference>
<name>A0A3L6RHS2_PANMI</name>
<dbReference type="STRING" id="4540.A0A3L6RHS2"/>
<keyword evidence="3" id="KW-0804">Transcription</keyword>
<dbReference type="SUPFAM" id="SSF47113">
    <property type="entry name" value="Histone-fold"/>
    <property type="match status" value="2"/>
</dbReference>
<evidence type="ECO:0000256" key="4">
    <source>
        <dbReference type="SAM" id="MobiDB-lite"/>
    </source>
</evidence>
<proteinExistence type="inferred from homology"/>
<dbReference type="PRINTS" id="PR00615">
    <property type="entry name" value="CCAATSUBUNTA"/>
</dbReference>
<evidence type="ECO:0000256" key="3">
    <source>
        <dbReference type="ARBA" id="ARBA00023163"/>
    </source>
</evidence>
<comment type="similarity">
    <text evidence="1">Belongs to the NFYB/HAP3 subunit family.</text>
</comment>
<dbReference type="InterPro" id="IPR003958">
    <property type="entry name" value="CBFA_NFYB_domain"/>
</dbReference>
<evidence type="ECO:0000313" key="7">
    <source>
        <dbReference type="Proteomes" id="UP000275267"/>
    </source>
</evidence>
<evidence type="ECO:0000259" key="5">
    <source>
        <dbReference type="Pfam" id="PF00808"/>
    </source>
</evidence>
<feature type="domain" description="Transcription factor CBF/NF-Y/archaeal histone" evidence="5">
    <location>
        <begin position="37"/>
        <end position="96"/>
    </location>
</feature>
<dbReference type="PANTHER" id="PTHR11064:SF177">
    <property type="entry name" value="NUCLEAR TRANSCRIPTION FACTOR Y SUBUNIT B-1"/>
    <property type="match status" value="1"/>
</dbReference>
<dbReference type="CDD" id="cd22907">
    <property type="entry name" value="HFD_NFYB"/>
    <property type="match status" value="1"/>
</dbReference>
<dbReference type="OrthoDB" id="666592at2759"/>
<dbReference type="InterPro" id="IPR009072">
    <property type="entry name" value="Histone-fold"/>
</dbReference>
<evidence type="ECO:0000256" key="1">
    <source>
        <dbReference type="ARBA" id="ARBA00009053"/>
    </source>
</evidence>
<gene>
    <name evidence="6" type="ORF">C2845_PM13G07240</name>
</gene>
<sequence length="239" mass="26953">MGRKGKRVAKKGGRHGDNVPPADCASSDGKGRTAGTALPMANVERLMRRVIPKGFRISSSSKQLTHDCTVEFAGFITGEASEQARAQHRRTITPEDYISSFEALGFDDYVETMNTYIRGYRGQHSAAGYSGDYISLECLVNKFSINIRESSLQDLLRRQATRPRDCTVEFAGFLTGEAREQARAQHRRTIAPEDFIASFPALGFDDYVQPMNTYIRRYRGQHDTYILHDVWQLARMYPA</sequence>
<dbReference type="Gene3D" id="1.10.20.10">
    <property type="entry name" value="Histone, subunit A"/>
    <property type="match status" value="2"/>
</dbReference>
<dbReference type="PANTHER" id="PTHR11064">
    <property type="entry name" value="CCAAT-BINDING TRANSCRIPTION FACTOR-RELATED"/>
    <property type="match status" value="1"/>
</dbReference>
<dbReference type="GO" id="GO:0046982">
    <property type="term" value="F:protein heterodimerization activity"/>
    <property type="evidence" value="ECO:0007669"/>
    <property type="project" value="InterPro"/>
</dbReference>
<feature type="region of interest" description="Disordered" evidence="4">
    <location>
        <begin position="1"/>
        <end position="36"/>
    </location>
</feature>
<feature type="compositionally biased region" description="Basic residues" evidence="4">
    <location>
        <begin position="1"/>
        <end position="13"/>
    </location>
</feature>
<dbReference type="EMBL" id="PQIB02000008">
    <property type="protein sequence ID" value="RLN03632.1"/>
    <property type="molecule type" value="Genomic_DNA"/>
</dbReference>